<gene>
    <name evidence="1" type="ORF">CYMTET_55491</name>
</gene>
<reference evidence="1 2" key="1">
    <citation type="journal article" date="2015" name="Genome Biol. Evol.">
        <title>Comparative Genomics of a Bacterivorous Green Alga Reveals Evolutionary Causalities and Consequences of Phago-Mixotrophic Mode of Nutrition.</title>
        <authorList>
            <person name="Burns J.A."/>
            <person name="Paasch A."/>
            <person name="Narechania A."/>
            <person name="Kim E."/>
        </authorList>
    </citation>
    <scope>NUCLEOTIDE SEQUENCE [LARGE SCALE GENOMIC DNA]</scope>
    <source>
        <strain evidence="1 2">PLY_AMNH</strain>
    </source>
</reference>
<name>A0AAE0BEP6_9CHLO</name>
<evidence type="ECO:0000313" key="2">
    <source>
        <dbReference type="Proteomes" id="UP001190700"/>
    </source>
</evidence>
<proteinExistence type="predicted"/>
<dbReference type="Proteomes" id="UP001190700">
    <property type="component" value="Unassembled WGS sequence"/>
</dbReference>
<comment type="caution">
    <text evidence="1">The sequence shown here is derived from an EMBL/GenBank/DDBJ whole genome shotgun (WGS) entry which is preliminary data.</text>
</comment>
<protein>
    <submittedName>
        <fullName evidence="1">Uncharacterized protein</fullName>
    </submittedName>
</protein>
<evidence type="ECO:0000313" key="1">
    <source>
        <dbReference type="EMBL" id="KAK3234252.1"/>
    </source>
</evidence>
<sequence>MATLFCCPVDDGGEVVCTMALGQVFQEQAVDCGPEVFSAAVTLHGAPAVLAAAPFMEPVPALAEAARATSIGTQVDSVHAGGATIATGGGPVGSVHHVIDHDFNGVAAMDLGGGWTPYGALRAILFTDNGYDLNDDVPPLRRAVGCGTPPYPVRRHMLTASAGCMLMCITFAGVRTVAALPKTAVNAIRRGWYLVAGGAPAGGAAAPLDAEDLYVAPGGSVKASSVGWM</sequence>
<organism evidence="1 2">
    <name type="scientific">Cymbomonas tetramitiformis</name>
    <dbReference type="NCBI Taxonomy" id="36881"/>
    <lineage>
        <taxon>Eukaryota</taxon>
        <taxon>Viridiplantae</taxon>
        <taxon>Chlorophyta</taxon>
        <taxon>Pyramimonadophyceae</taxon>
        <taxon>Pyramimonadales</taxon>
        <taxon>Pyramimonadaceae</taxon>
        <taxon>Cymbomonas</taxon>
    </lineage>
</organism>
<keyword evidence="2" id="KW-1185">Reference proteome</keyword>
<dbReference type="AlphaFoldDB" id="A0AAE0BEP6"/>
<dbReference type="EMBL" id="LGRX02035530">
    <property type="protein sequence ID" value="KAK3234252.1"/>
    <property type="molecule type" value="Genomic_DNA"/>
</dbReference>
<accession>A0AAE0BEP6</accession>